<dbReference type="AlphaFoldDB" id="A0A6C0DJZ0"/>
<sequence length="95" mass="11598">MNSRHLLYMTCTLCFLYELKDKDPKSYEELEKLNVNIPMPIFCKILDGIFYYKSYPYIFKTLYNWQIESEEKKLIEKANTLANWSKAYRSRFNKE</sequence>
<reference evidence="1" key="1">
    <citation type="journal article" date="2020" name="Nature">
        <title>Giant virus diversity and host interactions through global metagenomics.</title>
        <authorList>
            <person name="Schulz F."/>
            <person name="Roux S."/>
            <person name="Paez-Espino D."/>
            <person name="Jungbluth S."/>
            <person name="Walsh D.A."/>
            <person name="Denef V.J."/>
            <person name="McMahon K.D."/>
            <person name="Konstantinidis K.T."/>
            <person name="Eloe-Fadrosh E.A."/>
            <person name="Kyrpides N.C."/>
            <person name="Woyke T."/>
        </authorList>
    </citation>
    <scope>NUCLEOTIDE SEQUENCE</scope>
    <source>
        <strain evidence="1">GVMAG-M-3300023174-207</strain>
    </source>
</reference>
<proteinExistence type="predicted"/>
<organism evidence="1">
    <name type="scientific">viral metagenome</name>
    <dbReference type="NCBI Taxonomy" id="1070528"/>
    <lineage>
        <taxon>unclassified sequences</taxon>
        <taxon>metagenomes</taxon>
        <taxon>organismal metagenomes</taxon>
    </lineage>
</organism>
<dbReference type="EMBL" id="MN739627">
    <property type="protein sequence ID" value="QHT16837.1"/>
    <property type="molecule type" value="Genomic_DNA"/>
</dbReference>
<protein>
    <submittedName>
        <fullName evidence="1">Uncharacterized protein</fullName>
    </submittedName>
</protein>
<name>A0A6C0DJZ0_9ZZZZ</name>
<evidence type="ECO:0000313" key="1">
    <source>
        <dbReference type="EMBL" id="QHT16837.1"/>
    </source>
</evidence>
<accession>A0A6C0DJZ0</accession>